<dbReference type="InterPro" id="IPR007110">
    <property type="entry name" value="Ig-like_dom"/>
</dbReference>
<dbReference type="Proteomes" id="UP000239872">
    <property type="component" value="Unassembled WGS sequence"/>
</dbReference>
<dbReference type="InterPro" id="IPR036179">
    <property type="entry name" value="Ig-like_dom_sf"/>
</dbReference>
<dbReference type="InterPro" id="IPR028994">
    <property type="entry name" value="Integrin_alpha_N"/>
</dbReference>
<feature type="chain" id="PRO_5015739825" description="Ig-like domain-containing protein" evidence="2">
    <location>
        <begin position="33"/>
        <end position="1734"/>
    </location>
</feature>
<dbReference type="SUPFAM" id="SSF49373">
    <property type="entry name" value="Invasin/intimin cell-adhesion fragments"/>
    <property type="match status" value="2"/>
</dbReference>
<gene>
    <name evidence="4" type="ORF">CJD36_006840</name>
</gene>
<dbReference type="Gene3D" id="2.60.40.10">
    <property type="entry name" value="Immunoglobulins"/>
    <property type="match status" value="1"/>
</dbReference>
<dbReference type="InterPro" id="IPR003343">
    <property type="entry name" value="Big_2"/>
</dbReference>
<evidence type="ECO:0000313" key="4">
    <source>
        <dbReference type="EMBL" id="PQJ11513.1"/>
    </source>
</evidence>
<dbReference type="NCBIfam" id="TIGR04183">
    <property type="entry name" value="Por_Secre_tail"/>
    <property type="match status" value="1"/>
</dbReference>
<dbReference type="PROSITE" id="PS50835">
    <property type="entry name" value="IG_LIKE"/>
    <property type="match status" value="1"/>
</dbReference>
<evidence type="ECO:0000256" key="2">
    <source>
        <dbReference type="SAM" id="SignalP"/>
    </source>
</evidence>
<dbReference type="EMBL" id="PPSL01000002">
    <property type="protein sequence ID" value="PQJ11513.1"/>
    <property type="molecule type" value="Genomic_DNA"/>
</dbReference>
<dbReference type="InterPro" id="IPR026444">
    <property type="entry name" value="Secre_tail"/>
</dbReference>
<dbReference type="Gene3D" id="2.60.40.1080">
    <property type="match status" value="4"/>
</dbReference>
<evidence type="ECO:0000259" key="3">
    <source>
        <dbReference type="PROSITE" id="PS50835"/>
    </source>
</evidence>
<dbReference type="InterPro" id="IPR013517">
    <property type="entry name" value="FG-GAP"/>
</dbReference>
<proteinExistence type="predicted"/>
<dbReference type="Pfam" id="PF13517">
    <property type="entry name" value="FG-GAP_3"/>
    <property type="match status" value="3"/>
</dbReference>
<evidence type="ECO:0000256" key="1">
    <source>
        <dbReference type="ARBA" id="ARBA00022729"/>
    </source>
</evidence>
<dbReference type="InterPro" id="IPR014756">
    <property type="entry name" value="Ig_E-set"/>
</dbReference>
<keyword evidence="1 2" id="KW-0732">Signal</keyword>
<reference evidence="4 5" key="1">
    <citation type="submission" date="2018-01" db="EMBL/GenBank/DDBJ databases">
        <title>A novel member of the phylum Bacteroidetes isolated from glacier ice.</title>
        <authorList>
            <person name="Liu Q."/>
            <person name="Xin Y.-H."/>
        </authorList>
    </citation>
    <scope>NUCLEOTIDE SEQUENCE [LARGE SCALE GENOMIC DNA]</scope>
    <source>
        <strain evidence="4 5">RB1R16</strain>
    </source>
</reference>
<dbReference type="SUPFAM" id="SSF69318">
    <property type="entry name" value="Integrin alpha N-terminal domain"/>
    <property type="match status" value="1"/>
</dbReference>
<dbReference type="SMART" id="SM00635">
    <property type="entry name" value="BID_2"/>
    <property type="match status" value="4"/>
</dbReference>
<dbReference type="OrthoDB" id="8901262at2"/>
<dbReference type="PANTHER" id="PTHR44103:SF1">
    <property type="entry name" value="PROPROTEIN CONVERTASE P"/>
    <property type="match status" value="1"/>
</dbReference>
<comment type="caution">
    <text evidence="4">The sequence shown here is derived from an EMBL/GenBank/DDBJ whole genome shotgun (WGS) entry which is preliminary data.</text>
</comment>
<dbReference type="InterPro" id="IPR013783">
    <property type="entry name" value="Ig-like_fold"/>
</dbReference>
<accession>A0A2S7SX62</accession>
<dbReference type="SUPFAM" id="SSF48726">
    <property type="entry name" value="Immunoglobulin"/>
    <property type="match status" value="1"/>
</dbReference>
<keyword evidence="5" id="KW-1185">Reference proteome</keyword>
<protein>
    <recommendedName>
        <fullName evidence="3">Ig-like domain-containing protein</fullName>
    </recommendedName>
</protein>
<dbReference type="Pfam" id="PF18962">
    <property type="entry name" value="Por_Secre_tail"/>
    <property type="match status" value="1"/>
</dbReference>
<dbReference type="RefSeq" id="WP_105038393.1">
    <property type="nucleotide sequence ID" value="NZ_PPSL01000002.1"/>
</dbReference>
<feature type="domain" description="Ig-like" evidence="3">
    <location>
        <begin position="1551"/>
        <end position="1634"/>
    </location>
</feature>
<dbReference type="Pfam" id="PF02368">
    <property type="entry name" value="Big_2"/>
    <property type="match status" value="1"/>
</dbReference>
<feature type="signal peptide" evidence="2">
    <location>
        <begin position="1"/>
        <end position="32"/>
    </location>
</feature>
<dbReference type="PANTHER" id="PTHR44103">
    <property type="entry name" value="PROPROTEIN CONVERTASE P"/>
    <property type="match status" value="1"/>
</dbReference>
<dbReference type="InterPro" id="IPR008964">
    <property type="entry name" value="Invasin/intimin_cell_adhesion"/>
</dbReference>
<dbReference type="SUPFAM" id="SSF81296">
    <property type="entry name" value="E set domains"/>
    <property type="match status" value="1"/>
</dbReference>
<organism evidence="4 5">
    <name type="scientific">Flavipsychrobacter stenotrophus</name>
    <dbReference type="NCBI Taxonomy" id="2077091"/>
    <lineage>
        <taxon>Bacteria</taxon>
        <taxon>Pseudomonadati</taxon>
        <taxon>Bacteroidota</taxon>
        <taxon>Chitinophagia</taxon>
        <taxon>Chitinophagales</taxon>
        <taxon>Chitinophagaceae</taxon>
        <taxon>Flavipsychrobacter</taxon>
    </lineage>
</organism>
<evidence type="ECO:0000313" key="5">
    <source>
        <dbReference type="Proteomes" id="UP000239872"/>
    </source>
</evidence>
<name>A0A2S7SX62_9BACT</name>
<sequence>MIKIYYPRVKSFFGVCALALSSLVLTSKSANGQPTISSVTPNTEIPGNTITITGTNFNTTLANNIIYFGGVKAIPTAATATNMTVTVPAGAGIAGVKVVNTGLVTNRTGFFSSPFLPRYMNSCFVPGAYNFKPKVDFTTGAQPYIAAFADLDGDGKLDMVVANNGTTTISMYRFIGSGGSITTGSYAAPINYTVPTGPSNIRFADMDGDGKIDVIVGCSGGGGAVSICRNISSGTTITLATPRTLVPSGKVYELAIEDFDGDGRPDVAATIVNVITAGADQVKIFANGILTPPVGNAGFPNLFTTNTFSLPTDADPVSICASDFDGDGKPDIAVANRASAGTINGSVTVFRNTSSGAGNFNLSTYINMDIPIGMHGQQVMASDVDMDGKTDIFVTGNDLSYPGFVAGSFSVFKNQSTIGSITAASFASRTDFPIFATYPVGLASGDIDADGKVDILLGDVSGGKVTLYRNNSVSGTITLDSTLTFTTGAGPVGVSVADVDGDTKPDVVTANSQVASISVFRNYPLPITAPITGPALICVPNVDTFKDVVTGGYWSVLNTTFATIDTATGAVTPLAAGSDTVYYRIICNGDTATLLRKPFTVSVFPVVAPISGTSTSLCTGTTISLSDATPLGTWSSSAPTVATVVGGTVTGLTSGTSVTITYAVSNTCGAASQTYGPITVNQSPAAITGTTTLCAGSSATLNNTTPTGTWSSNNLPVATITSPGGVVHAVSAGTAIISYTIGGCYDTALVTVTAGPVIAAIGGPTSVCTGANMTLTNTTPLGTWTSSDNTKATVSASGMVHGIAAGAVTISYTLTNGCGTASQLYPITVNLSPAAITGTFNVCPGNTISLFNTTGGGTWLSTNTAAATVTGTGGVGGVAGGTSVISYTITGGCYDTVIVNVYNSPAPILGGSSVCVGSSITLTNASAPGTWSQVGGFVSIGTSSGVVNGIAAGNATISFTQTSTGCSVALTPFTVNTLPTPISGGPTICRGATTSLTSSPAGGNWTATPLSVASIDATTGFITGNALGIATVSYTIPSTGCAVGTTISVFPSPGPITGSATVCLGGFTNLVDTPSGGVWSSSNSVVAPVNAIGIVSGATLGTTTITYSIAGSSCYATHTMTVTPPPAAISGISTICPNVTITLSDATTLGTWSSSNPAVASINTNTGELIGMSGGTAFISYTLTATSCFVFSPITINPGPTVTGPTSVCQGFTSNLIVDSAFGYWTSSDTNLVKVDSVTGVVRGVVTGPSPSINTALITFTTPGFGCRDTMTVTSYPILTPLVSITTSPTLTLTGSVATVCQNTLVTYTANTINPGPTPTFQWRVNTLPAGTGPSFSYIPLNGDSVSVVMTSSAQCPSPATAKSFVKMVVITRRTPILNLATGIGDTTCLGNPVTLNPNPVFGGAAPTFNWNINGINVGPGSTFTYVPANNDFIRVVIHSNYICPLVDTAVDTLRLTVSPYLNPTITMIGSDSACEGYPIAYSTIMTGGGTHPTYVWKVNGVPAGTAGSLAYMGTTGDVVTVEMTSNFPCINYSVATSAPHSVTVIPVAIPDIYLSVSPGYILAPGMTATFTAHPTNPGLAPTYRWKKNGILIPGANTTTYSTNVLATGDSFTCIMTNTDYCNNTSVYASQEIAIGGNVGVSQVNVPNSDIRVMPNPTKGNFVIHGNVGITTDEEISVEITNMLGQVVYRNQFNAAGGAIDNTVVLDNELANGMYILNVHSEHLSKTIHFELGK</sequence>
<dbReference type="Gene3D" id="2.130.10.130">
    <property type="entry name" value="Integrin alpha, N-terminal"/>
    <property type="match status" value="2"/>
</dbReference>